<name>A0AAD6ZBT4_9AGAR</name>
<evidence type="ECO:0000313" key="3">
    <source>
        <dbReference type="Proteomes" id="UP001218218"/>
    </source>
</evidence>
<reference evidence="2" key="1">
    <citation type="submission" date="2023-03" db="EMBL/GenBank/DDBJ databases">
        <title>Massive genome expansion in bonnet fungi (Mycena s.s.) driven by repeated elements and novel gene families across ecological guilds.</title>
        <authorList>
            <consortium name="Lawrence Berkeley National Laboratory"/>
            <person name="Harder C.B."/>
            <person name="Miyauchi S."/>
            <person name="Viragh M."/>
            <person name="Kuo A."/>
            <person name="Thoen E."/>
            <person name="Andreopoulos B."/>
            <person name="Lu D."/>
            <person name="Skrede I."/>
            <person name="Drula E."/>
            <person name="Henrissat B."/>
            <person name="Morin E."/>
            <person name="Kohler A."/>
            <person name="Barry K."/>
            <person name="LaButti K."/>
            <person name="Morin E."/>
            <person name="Salamov A."/>
            <person name="Lipzen A."/>
            <person name="Mereny Z."/>
            <person name="Hegedus B."/>
            <person name="Baldrian P."/>
            <person name="Stursova M."/>
            <person name="Weitz H."/>
            <person name="Taylor A."/>
            <person name="Grigoriev I.V."/>
            <person name="Nagy L.G."/>
            <person name="Martin F."/>
            <person name="Kauserud H."/>
        </authorList>
    </citation>
    <scope>NUCLEOTIDE SEQUENCE</scope>
    <source>
        <strain evidence="2">CBHHK002</strain>
    </source>
</reference>
<feature type="region of interest" description="Disordered" evidence="1">
    <location>
        <begin position="117"/>
        <end position="159"/>
    </location>
</feature>
<dbReference type="EMBL" id="JARIHO010000065">
    <property type="protein sequence ID" value="KAJ7314781.1"/>
    <property type="molecule type" value="Genomic_DNA"/>
</dbReference>
<keyword evidence="3" id="KW-1185">Reference proteome</keyword>
<evidence type="ECO:0000256" key="1">
    <source>
        <dbReference type="SAM" id="MobiDB-lite"/>
    </source>
</evidence>
<dbReference type="Proteomes" id="UP001218218">
    <property type="component" value="Unassembled WGS sequence"/>
</dbReference>
<protein>
    <submittedName>
        <fullName evidence="2">Uncharacterized protein</fullName>
    </submittedName>
</protein>
<sequence length="220" mass="23778">MFTEYEGASVAEYMDADVTWVFFELFLSCFSGREGWWSCDCADGIVNTQRAIAAGAGEDRHSFRVGVPFRGDRDRDANGEFRADGTRFVRRSLPAYIPSPPTPNGIPARRLAPGSFSPGRSFSSGSGSQHRFSSPASSPSFPVLKKLPSSSSRPSTGSGARLAPLSAVVFASALRPSCSHGLKSPYMIESATTFTIILDSTIIVWIVRITTAYLRSQAFS</sequence>
<dbReference type="AlphaFoldDB" id="A0AAD6ZBT4"/>
<accession>A0AAD6ZBT4</accession>
<comment type="caution">
    <text evidence="2">The sequence shown here is derived from an EMBL/GenBank/DDBJ whole genome shotgun (WGS) entry which is preliminary data.</text>
</comment>
<gene>
    <name evidence="2" type="ORF">DFH08DRAFT_894776</name>
</gene>
<evidence type="ECO:0000313" key="2">
    <source>
        <dbReference type="EMBL" id="KAJ7314781.1"/>
    </source>
</evidence>
<organism evidence="2 3">
    <name type="scientific">Mycena albidolilacea</name>
    <dbReference type="NCBI Taxonomy" id="1033008"/>
    <lineage>
        <taxon>Eukaryota</taxon>
        <taxon>Fungi</taxon>
        <taxon>Dikarya</taxon>
        <taxon>Basidiomycota</taxon>
        <taxon>Agaricomycotina</taxon>
        <taxon>Agaricomycetes</taxon>
        <taxon>Agaricomycetidae</taxon>
        <taxon>Agaricales</taxon>
        <taxon>Marasmiineae</taxon>
        <taxon>Mycenaceae</taxon>
        <taxon>Mycena</taxon>
    </lineage>
</organism>
<proteinExistence type="predicted"/>